<dbReference type="Gene3D" id="3.90.20.10">
    <property type="match status" value="1"/>
</dbReference>
<sequence length="126" mass="14579">MKKKATTIEDLAVLITKNSDSLEKRLGDRIAKSSDALEKRLGDRIAKSSDFLDKRIDDLALMTARGFTSVDERFEKVETRLDSLNENIKSTRRDVLAIGDRYVPRYEFDSLLIRFNSLEEKLRPKR</sequence>
<dbReference type="Proteomes" id="UP000179686">
    <property type="component" value="Unassembled WGS sequence"/>
</dbReference>
<gene>
    <name evidence="1" type="ORF">A3J61_00265</name>
</gene>
<protein>
    <recommendedName>
        <fullName evidence="3">t-SNARE coiled-coil homology domain-containing protein</fullName>
    </recommendedName>
</protein>
<evidence type="ECO:0008006" key="3">
    <source>
        <dbReference type="Google" id="ProtNLM"/>
    </source>
</evidence>
<reference evidence="1 2" key="1">
    <citation type="journal article" date="2016" name="Nat. Commun.">
        <title>Thousands of microbial genomes shed light on interconnected biogeochemical processes in an aquifer system.</title>
        <authorList>
            <person name="Anantharaman K."/>
            <person name="Brown C.T."/>
            <person name="Hug L.A."/>
            <person name="Sharon I."/>
            <person name="Castelle C.J."/>
            <person name="Probst A.J."/>
            <person name="Thomas B.C."/>
            <person name="Singh A."/>
            <person name="Wilkins M.J."/>
            <person name="Karaoz U."/>
            <person name="Brodie E.L."/>
            <person name="Williams K.H."/>
            <person name="Hubbard S.S."/>
            <person name="Banfield J.F."/>
        </authorList>
    </citation>
    <scope>NUCLEOTIDE SEQUENCE [LARGE SCALE GENOMIC DNA]</scope>
</reference>
<name>A0A1F6VS44_9BACT</name>
<evidence type="ECO:0000313" key="1">
    <source>
        <dbReference type="EMBL" id="OGI72402.1"/>
    </source>
</evidence>
<comment type="caution">
    <text evidence="1">The sequence shown here is derived from an EMBL/GenBank/DDBJ whole genome shotgun (WGS) entry which is preliminary data.</text>
</comment>
<organism evidence="1 2">
    <name type="scientific">Candidatus Nomurabacteria bacterium RIFCSPHIGHO2_02_FULL_38_15</name>
    <dbReference type="NCBI Taxonomy" id="1801752"/>
    <lineage>
        <taxon>Bacteria</taxon>
        <taxon>Candidatus Nomuraibacteriota</taxon>
    </lineage>
</organism>
<dbReference type="EMBL" id="MFUC01000006">
    <property type="protein sequence ID" value="OGI72402.1"/>
    <property type="molecule type" value="Genomic_DNA"/>
</dbReference>
<dbReference type="AlphaFoldDB" id="A0A1F6VS44"/>
<dbReference type="STRING" id="1801752.A3J61_00265"/>
<evidence type="ECO:0000313" key="2">
    <source>
        <dbReference type="Proteomes" id="UP000179686"/>
    </source>
</evidence>
<accession>A0A1F6VS44</accession>
<proteinExistence type="predicted"/>